<proteinExistence type="predicted"/>
<dbReference type="Proteomes" id="UP000220836">
    <property type="component" value="Unassembled WGS sequence"/>
</dbReference>
<organism evidence="2 3">
    <name type="scientific">Pelagimonas varians</name>
    <dbReference type="NCBI Taxonomy" id="696760"/>
    <lineage>
        <taxon>Bacteria</taxon>
        <taxon>Pseudomonadati</taxon>
        <taxon>Pseudomonadota</taxon>
        <taxon>Alphaproteobacteria</taxon>
        <taxon>Rhodobacterales</taxon>
        <taxon>Roseobacteraceae</taxon>
        <taxon>Pelagimonas</taxon>
    </lineage>
</organism>
<feature type="transmembrane region" description="Helical" evidence="1">
    <location>
        <begin position="30"/>
        <end position="50"/>
    </location>
</feature>
<sequence length="69" mass="7678">MFILFLSVVETFYGNVLGGRHKSQDQPNSRLATATIIKLVALVVLVISVFEPVRIAIFKNEKFGLVLSE</sequence>
<evidence type="ECO:0000313" key="2">
    <source>
        <dbReference type="EMBL" id="SMX50634.1"/>
    </source>
</evidence>
<reference evidence="2 3" key="1">
    <citation type="submission" date="2017-05" db="EMBL/GenBank/DDBJ databases">
        <authorList>
            <person name="Song R."/>
            <person name="Chenine A.L."/>
            <person name="Ruprecht R.M."/>
        </authorList>
    </citation>
    <scope>NUCLEOTIDE SEQUENCE [LARGE SCALE GENOMIC DNA]</scope>
    <source>
        <strain evidence="2 3">CECT 8663</strain>
    </source>
</reference>
<keyword evidence="1" id="KW-0472">Membrane</keyword>
<dbReference type="EMBL" id="FXYH01000038">
    <property type="protein sequence ID" value="SMX50634.1"/>
    <property type="molecule type" value="Genomic_DNA"/>
</dbReference>
<name>A0A238L6B1_9RHOB</name>
<accession>A0A238L6B1</accession>
<keyword evidence="1" id="KW-1133">Transmembrane helix</keyword>
<protein>
    <submittedName>
        <fullName evidence="2">Uncharacterized protein</fullName>
    </submittedName>
</protein>
<evidence type="ECO:0000313" key="3">
    <source>
        <dbReference type="Proteomes" id="UP000220836"/>
    </source>
</evidence>
<keyword evidence="3" id="KW-1185">Reference proteome</keyword>
<keyword evidence="1" id="KW-0812">Transmembrane</keyword>
<dbReference type="AlphaFoldDB" id="A0A238L6B1"/>
<gene>
    <name evidence="2" type="ORF">PEV8663_04738</name>
</gene>
<evidence type="ECO:0000256" key="1">
    <source>
        <dbReference type="SAM" id="Phobius"/>
    </source>
</evidence>